<dbReference type="Pfam" id="PF13377">
    <property type="entry name" value="Peripla_BP_3"/>
    <property type="match status" value="1"/>
</dbReference>
<dbReference type="GO" id="GO:0000976">
    <property type="term" value="F:transcription cis-regulatory region binding"/>
    <property type="evidence" value="ECO:0007669"/>
    <property type="project" value="TreeGrafter"/>
</dbReference>
<keyword evidence="2" id="KW-0238">DNA-binding</keyword>
<sequence>MTGTYKPRPGKRTTLRDVALEAGVSIKTASRVVNGEPTVNAVMADRVEDAVERLGYRPNELARGLKGRRSRTIGLIIADVSNPFMAICAQAIEGVARERGHALILCDSRADLRAEDVYVGLLTQRQVDGLLLVPAQGRNTCLNAEQRAGLPVVAFDRPAEGVQTDSVLVENRAGAREATEHLIDHGHERVAFVGDVRHFYTARKRLEGYKEALEAANLEPLHSLDAHSIELAEEATKGFLDAPDPPTALFAANILTTLGALRAIEDLGLRIPEDIAVIGFDDFELAHVLRPRFTLVHQPAAELGRRAAEMLFDRLEGRGRPEPQRLVLPTELIVRESCGCPAEPSP</sequence>
<keyword evidence="3" id="KW-0804">Transcription</keyword>
<dbReference type="Pfam" id="PF00356">
    <property type="entry name" value="LacI"/>
    <property type="match status" value="1"/>
</dbReference>
<dbReference type="SUPFAM" id="SSF53822">
    <property type="entry name" value="Periplasmic binding protein-like I"/>
    <property type="match status" value="1"/>
</dbReference>
<dbReference type="PROSITE" id="PS50932">
    <property type="entry name" value="HTH_LACI_2"/>
    <property type="match status" value="1"/>
</dbReference>
<dbReference type="Gene3D" id="1.10.260.40">
    <property type="entry name" value="lambda repressor-like DNA-binding domains"/>
    <property type="match status" value="1"/>
</dbReference>
<organism evidence="5">
    <name type="scientific">uncultured Rubrobacteraceae bacterium</name>
    <dbReference type="NCBI Taxonomy" id="349277"/>
    <lineage>
        <taxon>Bacteria</taxon>
        <taxon>Bacillati</taxon>
        <taxon>Actinomycetota</taxon>
        <taxon>Rubrobacteria</taxon>
        <taxon>Rubrobacterales</taxon>
        <taxon>Rubrobacteraceae</taxon>
        <taxon>environmental samples</taxon>
    </lineage>
</organism>
<dbReference type="SMART" id="SM00354">
    <property type="entry name" value="HTH_LACI"/>
    <property type="match status" value="1"/>
</dbReference>
<keyword evidence="1" id="KW-0805">Transcription regulation</keyword>
<evidence type="ECO:0000256" key="2">
    <source>
        <dbReference type="ARBA" id="ARBA00023125"/>
    </source>
</evidence>
<evidence type="ECO:0000256" key="3">
    <source>
        <dbReference type="ARBA" id="ARBA00023163"/>
    </source>
</evidence>
<protein>
    <submittedName>
        <fullName evidence="5">Transcriptional regulator, LacI family</fullName>
    </submittedName>
</protein>
<dbReference type="GO" id="GO:0003700">
    <property type="term" value="F:DNA-binding transcription factor activity"/>
    <property type="evidence" value="ECO:0007669"/>
    <property type="project" value="TreeGrafter"/>
</dbReference>
<dbReference type="EMBL" id="CADCUV010000156">
    <property type="protein sequence ID" value="CAA9431779.1"/>
    <property type="molecule type" value="Genomic_DNA"/>
</dbReference>
<dbReference type="Gene3D" id="3.40.50.2300">
    <property type="match status" value="2"/>
</dbReference>
<proteinExistence type="predicted"/>
<evidence type="ECO:0000256" key="1">
    <source>
        <dbReference type="ARBA" id="ARBA00023015"/>
    </source>
</evidence>
<dbReference type="AlphaFoldDB" id="A0A6J4Q690"/>
<dbReference type="CDD" id="cd06267">
    <property type="entry name" value="PBP1_LacI_sugar_binding-like"/>
    <property type="match status" value="1"/>
</dbReference>
<gene>
    <name evidence="5" type="ORF">AVDCRST_MAG22-3259</name>
</gene>
<dbReference type="InterPro" id="IPR010982">
    <property type="entry name" value="Lambda_DNA-bd_dom_sf"/>
</dbReference>
<dbReference type="SUPFAM" id="SSF47413">
    <property type="entry name" value="lambda repressor-like DNA-binding domains"/>
    <property type="match status" value="1"/>
</dbReference>
<dbReference type="InterPro" id="IPR000843">
    <property type="entry name" value="HTH_LacI"/>
</dbReference>
<evidence type="ECO:0000259" key="4">
    <source>
        <dbReference type="PROSITE" id="PS50932"/>
    </source>
</evidence>
<accession>A0A6J4Q690</accession>
<evidence type="ECO:0000313" key="5">
    <source>
        <dbReference type="EMBL" id="CAA9431779.1"/>
    </source>
</evidence>
<dbReference type="PANTHER" id="PTHR30146:SF109">
    <property type="entry name" value="HTH-TYPE TRANSCRIPTIONAL REGULATOR GALS"/>
    <property type="match status" value="1"/>
</dbReference>
<dbReference type="PROSITE" id="PS00356">
    <property type="entry name" value="HTH_LACI_1"/>
    <property type="match status" value="1"/>
</dbReference>
<dbReference type="PANTHER" id="PTHR30146">
    <property type="entry name" value="LACI-RELATED TRANSCRIPTIONAL REPRESSOR"/>
    <property type="match status" value="1"/>
</dbReference>
<dbReference type="InterPro" id="IPR046335">
    <property type="entry name" value="LacI/GalR-like_sensor"/>
</dbReference>
<reference evidence="5" key="1">
    <citation type="submission" date="2020-02" db="EMBL/GenBank/DDBJ databases">
        <authorList>
            <person name="Meier V. D."/>
        </authorList>
    </citation>
    <scope>NUCLEOTIDE SEQUENCE</scope>
    <source>
        <strain evidence="5">AVDCRST_MAG22</strain>
    </source>
</reference>
<name>A0A6J4Q690_9ACTN</name>
<dbReference type="CDD" id="cd01392">
    <property type="entry name" value="HTH_LacI"/>
    <property type="match status" value="1"/>
</dbReference>
<dbReference type="InterPro" id="IPR028082">
    <property type="entry name" value="Peripla_BP_I"/>
</dbReference>
<feature type="domain" description="HTH lacI-type" evidence="4">
    <location>
        <begin position="13"/>
        <end position="67"/>
    </location>
</feature>